<dbReference type="SUPFAM" id="SSF52540">
    <property type="entry name" value="P-loop containing nucleoside triphosphate hydrolases"/>
    <property type="match status" value="1"/>
</dbReference>
<evidence type="ECO:0000256" key="2">
    <source>
        <dbReference type="ARBA" id="ARBA00023134"/>
    </source>
</evidence>
<dbReference type="GO" id="GO:0001667">
    <property type="term" value="P:ameboidal-type cell migration"/>
    <property type="evidence" value="ECO:0007669"/>
    <property type="project" value="UniProtKB-ARBA"/>
</dbReference>
<evidence type="ECO:0000256" key="1">
    <source>
        <dbReference type="ARBA" id="ARBA00022741"/>
    </source>
</evidence>
<name>A0AA38M5G2_9CUCU</name>
<keyword evidence="1" id="KW-0547">Nucleotide-binding</keyword>
<dbReference type="InterPro" id="IPR003578">
    <property type="entry name" value="Small_GTPase_Rho"/>
</dbReference>
<dbReference type="GO" id="GO:0022412">
    <property type="term" value="P:cellular process involved in reproduction in multicellular organism"/>
    <property type="evidence" value="ECO:0007669"/>
    <property type="project" value="UniProtKB-ARBA"/>
</dbReference>
<dbReference type="Gene3D" id="3.40.50.300">
    <property type="entry name" value="P-loop containing nucleotide triphosphate hydrolases"/>
    <property type="match status" value="1"/>
</dbReference>
<dbReference type="InterPro" id="IPR005225">
    <property type="entry name" value="Small_GTP-bd"/>
</dbReference>
<dbReference type="EMBL" id="JALNTZ010000008">
    <property type="protein sequence ID" value="KAJ3643087.1"/>
    <property type="molecule type" value="Genomic_DNA"/>
</dbReference>
<keyword evidence="4" id="KW-1185">Reference proteome</keyword>
<dbReference type="GO" id="GO:0003924">
    <property type="term" value="F:GTPase activity"/>
    <property type="evidence" value="ECO:0007669"/>
    <property type="project" value="InterPro"/>
</dbReference>
<dbReference type="PROSITE" id="PS51419">
    <property type="entry name" value="RAB"/>
    <property type="match status" value="1"/>
</dbReference>
<evidence type="ECO:0008006" key="5">
    <source>
        <dbReference type="Google" id="ProtNLM"/>
    </source>
</evidence>
<dbReference type="InterPro" id="IPR027417">
    <property type="entry name" value="P-loop_NTPase"/>
</dbReference>
<keyword evidence="2" id="KW-0342">GTP-binding</keyword>
<dbReference type="GO" id="GO:0003006">
    <property type="term" value="P:developmental process involved in reproduction"/>
    <property type="evidence" value="ECO:0007669"/>
    <property type="project" value="UniProtKB-ARBA"/>
</dbReference>
<dbReference type="Pfam" id="PF00071">
    <property type="entry name" value="Ras"/>
    <property type="match status" value="1"/>
</dbReference>
<dbReference type="GO" id="GO:0005525">
    <property type="term" value="F:GTP binding"/>
    <property type="evidence" value="ECO:0007669"/>
    <property type="project" value="UniProtKB-KW"/>
</dbReference>
<dbReference type="PROSITE" id="PS51420">
    <property type="entry name" value="RHO"/>
    <property type="match status" value="1"/>
</dbReference>
<dbReference type="PROSITE" id="PS51421">
    <property type="entry name" value="RAS"/>
    <property type="match status" value="1"/>
</dbReference>
<organism evidence="3 4">
    <name type="scientific">Zophobas morio</name>
    <dbReference type="NCBI Taxonomy" id="2755281"/>
    <lineage>
        <taxon>Eukaryota</taxon>
        <taxon>Metazoa</taxon>
        <taxon>Ecdysozoa</taxon>
        <taxon>Arthropoda</taxon>
        <taxon>Hexapoda</taxon>
        <taxon>Insecta</taxon>
        <taxon>Pterygota</taxon>
        <taxon>Neoptera</taxon>
        <taxon>Endopterygota</taxon>
        <taxon>Coleoptera</taxon>
        <taxon>Polyphaga</taxon>
        <taxon>Cucujiformia</taxon>
        <taxon>Tenebrionidae</taxon>
        <taxon>Zophobas</taxon>
    </lineage>
</organism>
<dbReference type="PANTHER" id="PTHR24072">
    <property type="entry name" value="RHO FAMILY GTPASE"/>
    <property type="match status" value="1"/>
</dbReference>
<sequence length="228" mass="25457">MTPQCNVNLHYTKQPLLTHETPVIFSSGASRKSKTKGKCKNKIKCVIVGDKEVGKTALAVSYSNDSFPSEYVPTAYDNYNVEVQVDGKPIRLDLCDTAGEDDLIPLRNLCYPGADVFILCFSVVKPSSFHSACTRWAEELTRLGAAAVLVGTQSDLRENADILHGLRMRRQRPVSPSEASDLAERLNAPYVETSAKDCYHLKEAFDLAITLALRNRKKKKLWRKLCCF</sequence>
<dbReference type="GO" id="GO:0007264">
    <property type="term" value="P:small GTPase-mediated signal transduction"/>
    <property type="evidence" value="ECO:0007669"/>
    <property type="project" value="InterPro"/>
</dbReference>
<dbReference type="Proteomes" id="UP001168821">
    <property type="component" value="Unassembled WGS sequence"/>
</dbReference>
<gene>
    <name evidence="3" type="ORF">Zmor_025823</name>
</gene>
<dbReference type="SMART" id="SM00175">
    <property type="entry name" value="RAB"/>
    <property type="match status" value="1"/>
</dbReference>
<dbReference type="GO" id="GO:0035006">
    <property type="term" value="P:melanization defense response"/>
    <property type="evidence" value="ECO:0007669"/>
    <property type="project" value="UniProtKB-ARBA"/>
</dbReference>
<proteinExistence type="predicted"/>
<dbReference type="GO" id="GO:0035099">
    <property type="term" value="P:hemocyte migration"/>
    <property type="evidence" value="ECO:0007669"/>
    <property type="project" value="UniProtKB-ARBA"/>
</dbReference>
<comment type="caution">
    <text evidence="3">The sequence shown here is derived from an EMBL/GenBank/DDBJ whole genome shotgun (WGS) entry which is preliminary data.</text>
</comment>
<dbReference type="NCBIfam" id="TIGR00231">
    <property type="entry name" value="small_GTP"/>
    <property type="match status" value="1"/>
</dbReference>
<dbReference type="InterPro" id="IPR001806">
    <property type="entry name" value="Small_GTPase"/>
</dbReference>
<dbReference type="SMART" id="SM00174">
    <property type="entry name" value="RHO"/>
    <property type="match status" value="1"/>
</dbReference>
<evidence type="ECO:0000313" key="3">
    <source>
        <dbReference type="EMBL" id="KAJ3643087.1"/>
    </source>
</evidence>
<accession>A0AA38M5G2</accession>
<protein>
    <recommendedName>
        <fullName evidence="5">Rho-related GTP-binding protein RhoU</fullName>
    </recommendedName>
</protein>
<evidence type="ECO:0000313" key="4">
    <source>
        <dbReference type="Proteomes" id="UP001168821"/>
    </source>
</evidence>
<dbReference type="SMART" id="SM00173">
    <property type="entry name" value="RAS"/>
    <property type="match status" value="1"/>
</dbReference>
<dbReference type="FunFam" id="3.40.50.300:FF:001600">
    <property type="entry name" value="RhoU, isoform B"/>
    <property type="match status" value="1"/>
</dbReference>
<dbReference type="PRINTS" id="PR00449">
    <property type="entry name" value="RASTRNSFRMNG"/>
</dbReference>
<reference evidence="3" key="1">
    <citation type="journal article" date="2023" name="G3 (Bethesda)">
        <title>Whole genome assemblies of Zophobas morio and Tenebrio molitor.</title>
        <authorList>
            <person name="Kaur S."/>
            <person name="Stinson S.A."/>
            <person name="diCenzo G.C."/>
        </authorList>
    </citation>
    <scope>NUCLEOTIDE SEQUENCE</scope>
    <source>
        <strain evidence="3">QUZm001</strain>
    </source>
</reference>
<dbReference type="AlphaFoldDB" id="A0AA38M5G2"/>